<feature type="compositionally biased region" description="Basic residues" evidence="7">
    <location>
        <begin position="173"/>
        <end position="187"/>
    </location>
</feature>
<feature type="compositionally biased region" description="Low complexity" evidence="7">
    <location>
        <begin position="77"/>
        <end position="91"/>
    </location>
</feature>
<dbReference type="EC" id="6.1.1.1" evidence="8"/>
<name>X8DDH3_MYCXE</name>
<evidence type="ECO:0000256" key="2">
    <source>
        <dbReference type="ARBA" id="ARBA00022741"/>
    </source>
</evidence>
<dbReference type="AlphaFoldDB" id="X8DDH3"/>
<dbReference type="PATRIC" id="fig|1299334.3.peg.1919"/>
<gene>
    <name evidence="8" type="ORF">I553_6683</name>
</gene>
<keyword evidence="2 6" id="KW-0547">Nucleotide-binding</keyword>
<protein>
    <submittedName>
        <fullName evidence="8">Tyrosyl-tRNA synthetase</fullName>
        <ecNumber evidence="8">6.1.1.1</ecNumber>
    </submittedName>
</protein>
<proteinExistence type="inferred from homology"/>
<organism evidence="8">
    <name type="scientific">Mycobacterium xenopi 4042</name>
    <dbReference type="NCBI Taxonomy" id="1299334"/>
    <lineage>
        <taxon>Bacteria</taxon>
        <taxon>Bacillati</taxon>
        <taxon>Actinomycetota</taxon>
        <taxon>Actinomycetes</taxon>
        <taxon>Mycobacteriales</taxon>
        <taxon>Mycobacteriaceae</taxon>
        <taxon>Mycobacterium</taxon>
    </lineage>
</organism>
<dbReference type="GO" id="GO:0005524">
    <property type="term" value="F:ATP binding"/>
    <property type="evidence" value="ECO:0007669"/>
    <property type="project" value="UniProtKB-KW"/>
</dbReference>
<keyword evidence="5 6" id="KW-0030">Aminoacyl-tRNA synthetase</keyword>
<feature type="compositionally biased region" description="Low complexity" evidence="7">
    <location>
        <begin position="139"/>
        <end position="151"/>
    </location>
</feature>
<sequence>MAGPEMTTPYAWYQYFINTADADVIRYLRWFTFLSADELADLEEATASRPQERSRSARLPENSPRWYTARRPPRPSSTPAGPCSAAGTGAARRSDAGGGAAGNPVAELKPAPPTGSSICWWPAVCRPARAPRGERSPKAASRSTTPRSTARSGRRGQRTSCTAVAGVAAGQAKYRRHRTRRVNRSRRGLAPGGEWEQSAPCRR</sequence>
<dbReference type="SUPFAM" id="SSF52374">
    <property type="entry name" value="Nucleotidylyl transferase"/>
    <property type="match status" value="1"/>
</dbReference>
<evidence type="ECO:0000256" key="6">
    <source>
        <dbReference type="RuleBase" id="RU363036"/>
    </source>
</evidence>
<dbReference type="GO" id="GO:0004831">
    <property type="term" value="F:tyrosine-tRNA ligase activity"/>
    <property type="evidence" value="ECO:0007669"/>
    <property type="project" value="UniProtKB-EC"/>
</dbReference>
<dbReference type="InterPro" id="IPR002305">
    <property type="entry name" value="aa-tRNA-synth_Ic"/>
</dbReference>
<dbReference type="Gene3D" id="1.10.240.10">
    <property type="entry name" value="Tyrosyl-Transfer RNA Synthetase"/>
    <property type="match status" value="1"/>
</dbReference>
<comment type="similarity">
    <text evidence="6">Belongs to the class-I aminoacyl-tRNA synthetase family.</text>
</comment>
<feature type="region of interest" description="Disordered" evidence="7">
    <location>
        <begin position="129"/>
        <end position="203"/>
    </location>
</feature>
<evidence type="ECO:0000256" key="3">
    <source>
        <dbReference type="ARBA" id="ARBA00022840"/>
    </source>
</evidence>
<evidence type="ECO:0000256" key="5">
    <source>
        <dbReference type="ARBA" id="ARBA00023146"/>
    </source>
</evidence>
<evidence type="ECO:0000256" key="4">
    <source>
        <dbReference type="ARBA" id="ARBA00022917"/>
    </source>
</evidence>
<keyword evidence="1 6" id="KW-0436">Ligase</keyword>
<evidence type="ECO:0000256" key="7">
    <source>
        <dbReference type="SAM" id="MobiDB-lite"/>
    </source>
</evidence>
<dbReference type="Pfam" id="PF00579">
    <property type="entry name" value="tRNA-synt_1b"/>
    <property type="match status" value="1"/>
</dbReference>
<keyword evidence="4 6" id="KW-0648">Protein biosynthesis</keyword>
<comment type="caution">
    <text evidence="8">The sequence shown here is derived from an EMBL/GenBank/DDBJ whole genome shotgun (WGS) entry which is preliminary data.</text>
</comment>
<dbReference type="GO" id="GO:0006418">
    <property type="term" value="P:tRNA aminoacylation for protein translation"/>
    <property type="evidence" value="ECO:0007669"/>
    <property type="project" value="InterPro"/>
</dbReference>
<accession>X8DDH3</accession>
<dbReference type="EMBL" id="JAOB01000017">
    <property type="protein sequence ID" value="EUA66126.1"/>
    <property type="molecule type" value="Genomic_DNA"/>
</dbReference>
<feature type="region of interest" description="Disordered" evidence="7">
    <location>
        <begin position="44"/>
        <end position="112"/>
    </location>
</feature>
<evidence type="ECO:0000256" key="1">
    <source>
        <dbReference type="ARBA" id="ARBA00022598"/>
    </source>
</evidence>
<keyword evidence="3 6" id="KW-0067">ATP-binding</keyword>
<evidence type="ECO:0000313" key="8">
    <source>
        <dbReference type="EMBL" id="EUA66126.1"/>
    </source>
</evidence>
<reference evidence="8" key="1">
    <citation type="submission" date="2014-01" db="EMBL/GenBank/DDBJ databases">
        <authorList>
            <person name="Brown-Elliot B."/>
            <person name="Wallace R."/>
            <person name="Lenaerts A."/>
            <person name="Ordway D."/>
            <person name="DeGroote M.A."/>
            <person name="Parker T."/>
            <person name="Sizemore C."/>
            <person name="Tallon L.J."/>
            <person name="Sadzewicz L.K."/>
            <person name="Sengamalay N."/>
            <person name="Fraser C.M."/>
            <person name="Hine E."/>
            <person name="Shefchek K.A."/>
            <person name="Das S.P."/>
            <person name="Tettelin H."/>
        </authorList>
    </citation>
    <scope>NUCLEOTIDE SEQUENCE [LARGE SCALE GENOMIC DNA]</scope>
    <source>
        <strain evidence="8">4042</strain>
    </source>
</reference>